<dbReference type="OrthoDB" id="1897584at2759"/>
<evidence type="ECO:0000313" key="3">
    <source>
        <dbReference type="Proteomes" id="UP000631114"/>
    </source>
</evidence>
<dbReference type="AlphaFoldDB" id="A0A835M3K7"/>
<comment type="caution">
    <text evidence="2">The sequence shown here is derived from an EMBL/GenBank/DDBJ whole genome shotgun (WGS) entry which is preliminary data.</text>
</comment>
<protein>
    <submittedName>
        <fullName evidence="2">Uncharacterized protein</fullName>
    </submittedName>
</protein>
<organism evidence="2 3">
    <name type="scientific">Coptis chinensis</name>
    <dbReference type="NCBI Taxonomy" id="261450"/>
    <lineage>
        <taxon>Eukaryota</taxon>
        <taxon>Viridiplantae</taxon>
        <taxon>Streptophyta</taxon>
        <taxon>Embryophyta</taxon>
        <taxon>Tracheophyta</taxon>
        <taxon>Spermatophyta</taxon>
        <taxon>Magnoliopsida</taxon>
        <taxon>Ranunculales</taxon>
        <taxon>Ranunculaceae</taxon>
        <taxon>Coptidoideae</taxon>
        <taxon>Coptis</taxon>
    </lineage>
</organism>
<keyword evidence="3" id="KW-1185">Reference proteome</keyword>
<dbReference type="PANTHER" id="PTHR35295">
    <property type="entry name" value="DNA LIGASE-LIKE PROTEIN"/>
    <property type="match status" value="1"/>
</dbReference>
<reference evidence="2 3" key="1">
    <citation type="submission" date="2020-10" db="EMBL/GenBank/DDBJ databases">
        <title>The Coptis chinensis genome and diversification of protoberbering-type alkaloids.</title>
        <authorList>
            <person name="Wang B."/>
            <person name="Shu S."/>
            <person name="Song C."/>
            <person name="Liu Y."/>
        </authorList>
    </citation>
    <scope>NUCLEOTIDE SEQUENCE [LARGE SCALE GENOMIC DNA]</scope>
    <source>
        <strain evidence="2">HL-2020</strain>
        <tissue evidence="2">Leaf</tissue>
    </source>
</reference>
<gene>
    <name evidence="2" type="ORF">IFM89_039027</name>
</gene>
<feature type="region of interest" description="Disordered" evidence="1">
    <location>
        <begin position="1"/>
        <end position="22"/>
    </location>
</feature>
<dbReference type="EMBL" id="JADFTS010000003">
    <property type="protein sequence ID" value="KAF9617845.1"/>
    <property type="molecule type" value="Genomic_DNA"/>
</dbReference>
<name>A0A835M3K7_9MAGN</name>
<evidence type="ECO:0000256" key="1">
    <source>
        <dbReference type="SAM" id="MobiDB-lite"/>
    </source>
</evidence>
<proteinExistence type="predicted"/>
<evidence type="ECO:0000313" key="2">
    <source>
        <dbReference type="EMBL" id="KAF9617845.1"/>
    </source>
</evidence>
<accession>A0A835M3K7</accession>
<dbReference type="Proteomes" id="UP000631114">
    <property type="component" value="Unassembled WGS sequence"/>
</dbReference>
<dbReference type="PANTHER" id="PTHR35295:SF1">
    <property type="entry name" value="DNA LIGASE-LIKE PROTEIN"/>
    <property type="match status" value="1"/>
</dbReference>
<sequence length="225" mass="26001">MKIENSIMSGVKSINRRTRGKESEVFKSVKKRKVVKSEEDEEEEFSDPDYSNHLKGIISALNNFKEKNTERELKKHEVTISSASADIKSMFEDAKAKIEKERQSFVKALSKNSKECESTVKSEVAKYQALHEKLCKENASQLQRLKDLFSKYDEEEKRLFSRHEQQRKKEKTLLIELEKACAEKVSAAEDSLKKKKKGDKCFNMLRKSLDSFLDCGSDEDFPADE</sequence>